<dbReference type="InterPro" id="IPR000387">
    <property type="entry name" value="Tyr_Pase_dom"/>
</dbReference>
<dbReference type="AlphaFoldDB" id="A0A4Y7TDB6"/>
<reference evidence="7 8" key="1">
    <citation type="journal article" date="2019" name="Nat. Ecol. Evol.">
        <title>Megaphylogeny resolves global patterns of mushroom evolution.</title>
        <authorList>
            <person name="Varga T."/>
            <person name="Krizsan K."/>
            <person name="Foldi C."/>
            <person name="Dima B."/>
            <person name="Sanchez-Garcia M."/>
            <person name="Sanchez-Ramirez S."/>
            <person name="Szollosi G.J."/>
            <person name="Szarkandi J.G."/>
            <person name="Papp V."/>
            <person name="Albert L."/>
            <person name="Andreopoulos W."/>
            <person name="Angelini C."/>
            <person name="Antonin V."/>
            <person name="Barry K.W."/>
            <person name="Bougher N.L."/>
            <person name="Buchanan P."/>
            <person name="Buyck B."/>
            <person name="Bense V."/>
            <person name="Catcheside P."/>
            <person name="Chovatia M."/>
            <person name="Cooper J."/>
            <person name="Damon W."/>
            <person name="Desjardin D."/>
            <person name="Finy P."/>
            <person name="Geml J."/>
            <person name="Haridas S."/>
            <person name="Hughes K."/>
            <person name="Justo A."/>
            <person name="Karasinski D."/>
            <person name="Kautmanova I."/>
            <person name="Kiss B."/>
            <person name="Kocsube S."/>
            <person name="Kotiranta H."/>
            <person name="LaButti K.M."/>
            <person name="Lechner B.E."/>
            <person name="Liimatainen K."/>
            <person name="Lipzen A."/>
            <person name="Lukacs Z."/>
            <person name="Mihaltcheva S."/>
            <person name="Morgado L.N."/>
            <person name="Niskanen T."/>
            <person name="Noordeloos M.E."/>
            <person name="Ohm R.A."/>
            <person name="Ortiz-Santana B."/>
            <person name="Ovrebo C."/>
            <person name="Racz N."/>
            <person name="Riley R."/>
            <person name="Savchenko A."/>
            <person name="Shiryaev A."/>
            <person name="Soop K."/>
            <person name="Spirin V."/>
            <person name="Szebenyi C."/>
            <person name="Tomsovsky M."/>
            <person name="Tulloss R.E."/>
            <person name="Uehling J."/>
            <person name="Grigoriev I.V."/>
            <person name="Vagvolgyi C."/>
            <person name="Papp T."/>
            <person name="Martin F.M."/>
            <person name="Miettinen O."/>
            <person name="Hibbett D.S."/>
            <person name="Nagy L.G."/>
        </authorList>
    </citation>
    <scope>NUCLEOTIDE SEQUENCE [LARGE SCALE GENOMIC DNA]</scope>
    <source>
        <strain evidence="7 8">FP101781</strain>
    </source>
</reference>
<comment type="similarity">
    <text evidence="1">Belongs to the protein-tyrosine phosphatase family. Non-receptor class dual specificity subfamily.</text>
</comment>
<dbReference type="InterPro" id="IPR016130">
    <property type="entry name" value="Tyr_Pase_AS"/>
</dbReference>
<dbReference type="SMART" id="SM00195">
    <property type="entry name" value="DSPc"/>
    <property type="match status" value="1"/>
</dbReference>
<dbReference type="EMBL" id="QPFP01000016">
    <property type="protein sequence ID" value="TEB32163.1"/>
    <property type="molecule type" value="Genomic_DNA"/>
</dbReference>
<dbReference type="GO" id="GO:0043409">
    <property type="term" value="P:negative regulation of MAPK cascade"/>
    <property type="evidence" value="ECO:0007669"/>
    <property type="project" value="TreeGrafter"/>
</dbReference>
<evidence type="ECO:0000256" key="4">
    <source>
        <dbReference type="ARBA" id="ARBA00022912"/>
    </source>
</evidence>
<feature type="domain" description="Tyrosine-protein phosphatase" evidence="5">
    <location>
        <begin position="12"/>
        <end position="153"/>
    </location>
</feature>
<dbReference type="SUPFAM" id="SSF52799">
    <property type="entry name" value="(Phosphotyrosine protein) phosphatases II"/>
    <property type="match status" value="1"/>
</dbReference>
<dbReference type="GO" id="GO:0004725">
    <property type="term" value="F:protein tyrosine phosphatase activity"/>
    <property type="evidence" value="ECO:0007669"/>
    <property type="project" value="UniProtKB-EC"/>
</dbReference>
<dbReference type="Proteomes" id="UP000298030">
    <property type="component" value="Unassembled WGS sequence"/>
</dbReference>
<evidence type="ECO:0000256" key="3">
    <source>
        <dbReference type="ARBA" id="ARBA00022801"/>
    </source>
</evidence>
<dbReference type="Gene3D" id="3.90.190.10">
    <property type="entry name" value="Protein tyrosine phosphatase superfamily"/>
    <property type="match status" value="1"/>
</dbReference>
<organism evidence="7 8">
    <name type="scientific">Coprinellus micaceus</name>
    <name type="common">Glistening ink-cap mushroom</name>
    <name type="synonym">Coprinus micaceus</name>
    <dbReference type="NCBI Taxonomy" id="71717"/>
    <lineage>
        <taxon>Eukaryota</taxon>
        <taxon>Fungi</taxon>
        <taxon>Dikarya</taxon>
        <taxon>Basidiomycota</taxon>
        <taxon>Agaricomycotina</taxon>
        <taxon>Agaricomycetes</taxon>
        <taxon>Agaricomycetidae</taxon>
        <taxon>Agaricales</taxon>
        <taxon>Agaricineae</taxon>
        <taxon>Psathyrellaceae</taxon>
        <taxon>Coprinellus</taxon>
    </lineage>
</organism>
<dbReference type="Pfam" id="PF00782">
    <property type="entry name" value="DSPc"/>
    <property type="match status" value="1"/>
</dbReference>
<sequence length="199" mass="22887">MYSVRTQPNRPPPSSSEIIDGKLYLGNLSANLDADYREKLGITHVVSVCTDCSSTGPNHLVISVDDNEYEDILVHMPKAVEFIHRALEEGGKVLVHCVMGVSRSPTIVAAYLMKTREWDAMRALDHIKARRREILPNYGFFKQLQVYAKCQYNPKPTDRSWKRRFTQEVTRYLGYLDDVGNYHRGQALHDEVRDNRTCE</sequence>
<dbReference type="PROSITE" id="PS00383">
    <property type="entry name" value="TYR_PHOSPHATASE_1"/>
    <property type="match status" value="1"/>
</dbReference>
<dbReference type="InterPro" id="IPR029021">
    <property type="entry name" value="Prot-tyrosine_phosphatase-like"/>
</dbReference>
<evidence type="ECO:0000256" key="1">
    <source>
        <dbReference type="ARBA" id="ARBA00008601"/>
    </source>
</evidence>
<dbReference type="PANTHER" id="PTHR10159">
    <property type="entry name" value="DUAL SPECIFICITY PROTEIN PHOSPHATASE"/>
    <property type="match status" value="1"/>
</dbReference>
<keyword evidence="4" id="KW-0904">Protein phosphatase</keyword>
<evidence type="ECO:0000259" key="6">
    <source>
        <dbReference type="PROSITE" id="PS50056"/>
    </source>
</evidence>
<evidence type="ECO:0000256" key="2">
    <source>
        <dbReference type="ARBA" id="ARBA00013064"/>
    </source>
</evidence>
<dbReference type="CDD" id="cd14498">
    <property type="entry name" value="DSP"/>
    <property type="match status" value="1"/>
</dbReference>
<protein>
    <recommendedName>
        <fullName evidence="2">protein-tyrosine-phosphatase</fullName>
        <ecNumber evidence="2">3.1.3.48</ecNumber>
    </recommendedName>
</protein>
<name>A0A4Y7TDB6_COPMI</name>
<dbReference type="PROSITE" id="PS50054">
    <property type="entry name" value="TYR_PHOSPHATASE_DUAL"/>
    <property type="match status" value="1"/>
</dbReference>
<evidence type="ECO:0000313" key="8">
    <source>
        <dbReference type="Proteomes" id="UP000298030"/>
    </source>
</evidence>
<dbReference type="GO" id="GO:0005737">
    <property type="term" value="C:cytoplasm"/>
    <property type="evidence" value="ECO:0007669"/>
    <property type="project" value="TreeGrafter"/>
</dbReference>
<evidence type="ECO:0000259" key="5">
    <source>
        <dbReference type="PROSITE" id="PS50054"/>
    </source>
</evidence>
<keyword evidence="8" id="KW-1185">Reference proteome</keyword>
<dbReference type="EC" id="3.1.3.48" evidence="2"/>
<dbReference type="PROSITE" id="PS50056">
    <property type="entry name" value="TYR_PHOSPHATASE_2"/>
    <property type="match status" value="1"/>
</dbReference>
<dbReference type="STRING" id="71717.A0A4Y7TDB6"/>
<accession>A0A4Y7TDB6</accession>
<dbReference type="PANTHER" id="PTHR10159:SF529">
    <property type="entry name" value="TYROSINE-PROTEIN PHOSPHATASE DOMAIN-CONTAINING PROTEIN"/>
    <property type="match status" value="1"/>
</dbReference>
<feature type="domain" description="Tyrosine specific protein phosphatases" evidence="6">
    <location>
        <begin position="74"/>
        <end position="135"/>
    </location>
</feature>
<dbReference type="InterPro" id="IPR000340">
    <property type="entry name" value="Dual-sp_phosphatase_cat-dom"/>
</dbReference>
<dbReference type="InterPro" id="IPR020422">
    <property type="entry name" value="TYR_PHOSPHATASE_DUAL_dom"/>
</dbReference>
<gene>
    <name evidence="7" type="ORF">FA13DRAFT_1754581</name>
</gene>
<comment type="caution">
    <text evidence="7">The sequence shown here is derived from an EMBL/GenBank/DDBJ whole genome shotgun (WGS) entry which is preliminary data.</text>
</comment>
<keyword evidence="3" id="KW-0378">Hydrolase</keyword>
<dbReference type="OrthoDB" id="10252009at2759"/>
<evidence type="ECO:0000313" key="7">
    <source>
        <dbReference type="EMBL" id="TEB32163.1"/>
    </source>
</evidence>
<proteinExistence type="inferred from homology"/>